<dbReference type="CDD" id="cd17061">
    <property type="entry name" value="Ubl_IQUB"/>
    <property type="match status" value="1"/>
</dbReference>
<evidence type="ECO:0000313" key="3">
    <source>
        <dbReference type="EMBL" id="KAL2093306.1"/>
    </source>
</evidence>
<dbReference type="AlphaFoldDB" id="A0ABD1K2F5"/>
<evidence type="ECO:0000313" key="4">
    <source>
        <dbReference type="Proteomes" id="UP001591681"/>
    </source>
</evidence>
<dbReference type="Proteomes" id="UP001591681">
    <property type="component" value="Unassembled WGS sequence"/>
</dbReference>
<dbReference type="Pfam" id="PF00240">
    <property type="entry name" value="ubiquitin"/>
    <property type="match status" value="1"/>
</dbReference>
<dbReference type="PANTHER" id="PTHR21074">
    <property type="entry name" value="IQ AND UBIQUITIN-LIKE DOMAIN-CONTAINING PROTEIN"/>
    <property type="match status" value="1"/>
</dbReference>
<dbReference type="InterPro" id="IPR037695">
    <property type="entry name" value="IQUB"/>
</dbReference>
<protein>
    <recommendedName>
        <fullName evidence="2">Ubiquitin-like domain-containing protein</fullName>
    </recommendedName>
</protein>
<organism evidence="3 4">
    <name type="scientific">Coilia grayii</name>
    <name type="common">Gray's grenadier anchovy</name>
    <dbReference type="NCBI Taxonomy" id="363190"/>
    <lineage>
        <taxon>Eukaryota</taxon>
        <taxon>Metazoa</taxon>
        <taxon>Chordata</taxon>
        <taxon>Craniata</taxon>
        <taxon>Vertebrata</taxon>
        <taxon>Euteleostomi</taxon>
        <taxon>Actinopterygii</taxon>
        <taxon>Neopterygii</taxon>
        <taxon>Teleostei</taxon>
        <taxon>Clupei</taxon>
        <taxon>Clupeiformes</taxon>
        <taxon>Clupeoidei</taxon>
        <taxon>Engraulidae</taxon>
        <taxon>Coilinae</taxon>
        <taxon>Coilia</taxon>
    </lineage>
</organism>
<dbReference type="EMBL" id="JBHFQA010000009">
    <property type="protein sequence ID" value="KAL2093306.1"/>
    <property type="molecule type" value="Genomic_DNA"/>
</dbReference>
<feature type="domain" description="Ubiquitin-like" evidence="2">
    <location>
        <begin position="99"/>
        <end position="175"/>
    </location>
</feature>
<gene>
    <name evidence="3" type="ORF">ACEWY4_010618</name>
</gene>
<feature type="compositionally biased region" description="Low complexity" evidence="1">
    <location>
        <begin position="34"/>
        <end position="48"/>
    </location>
</feature>
<dbReference type="InterPro" id="IPR057887">
    <property type="entry name" value="IQUB_helical"/>
</dbReference>
<comment type="caution">
    <text evidence="3">The sequence shown here is derived from an EMBL/GenBank/DDBJ whole genome shotgun (WGS) entry which is preliminary data.</text>
</comment>
<feature type="region of interest" description="Disordered" evidence="1">
    <location>
        <begin position="1"/>
        <end position="22"/>
    </location>
</feature>
<name>A0ABD1K2F5_9TELE</name>
<dbReference type="SMART" id="SM00213">
    <property type="entry name" value="UBQ"/>
    <property type="match status" value="1"/>
</dbReference>
<accession>A0ABD1K2F5</accession>
<dbReference type="Pfam" id="PF25805">
    <property type="entry name" value="IQUB"/>
    <property type="match status" value="1"/>
</dbReference>
<proteinExistence type="predicted"/>
<feature type="region of interest" description="Disordered" evidence="1">
    <location>
        <begin position="34"/>
        <end position="96"/>
    </location>
</feature>
<dbReference type="PROSITE" id="PS50053">
    <property type="entry name" value="UBIQUITIN_2"/>
    <property type="match status" value="1"/>
</dbReference>
<dbReference type="PANTHER" id="PTHR21074:SF0">
    <property type="entry name" value="IQ AND UBIQUITIN-LIKE DOMAIN-CONTAINING PROTEIN"/>
    <property type="match status" value="1"/>
</dbReference>
<dbReference type="Gene3D" id="3.10.20.90">
    <property type="entry name" value="Phosphatidylinositol 3-kinase Catalytic Subunit, Chain A, domain 1"/>
    <property type="match status" value="1"/>
</dbReference>
<dbReference type="SUPFAM" id="SSF54236">
    <property type="entry name" value="Ubiquitin-like"/>
    <property type="match status" value="1"/>
</dbReference>
<keyword evidence="4" id="KW-1185">Reference proteome</keyword>
<evidence type="ECO:0000256" key="1">
    <source>
        <dbReference type="SAM" id="MobiDB-lite"/>
    </source>
</evidence>
<sequence>MSNQAGEAVDPDVTEHVPEEHDELVSVIGENNAAEEAQSESETQSAAEVMATDCSTFLTSGEIGHDVEENEDRPSVQTQDNSDGLSHGSPSSDVGNSTASVKIMLMPEGHMMTIAFTIGVSARELKEHFANELKIPPEIIRLSLDGKNVGDDQTLIDLGVQPHGTVQLEMTSSDPERHPIRPVKPQQYNMSDVITVRVQTEADAYQDVVVEIERATRKKAFLGGYRHKMTKTEFHHAAVQTMAKRKPDKGVETFSRDTQTVETKSQAQQCANNTSTQMTKTGCYISSREDKLISPGRYVTAYQCHRTRLKAVITLQTYFRRWQAKRLTTLLRKDKEFCRMWLEEEEARKKKEKEDYIKSEHHRRMHPQNKEDFALLYNVLEKWRREELERIDSTLSGAERKAALCALLEEETQLIASIGRHRIVASDRNQAKAVEAFLDKCAAPKRWRAFDGKITEMDTQYTIRARELRDLYTSLSLQYLSQEERLDLLLTLKNTVKEHECKLSKDIVELVDREADLLVRGVKEANLEGLRKRICTLFLQYIKTPAFNPQVARLLRIPRDPADLKKNIYFCRGCNAYLPSADFTLTANAFAVGNCRRCSELDNEARCREDFLHYKNILRRLRKAEREHTPDAKIPYLLQEQDLRYLVDVVWGAQSALSAWDNLHDLVLVRWDQQLEWSPWNCILLTRDEAAAHCKVANIDRAYGVVFIRTVKHRHTLARKYFSQIPVMAEYLQDVHSRAAGHGRMLVARPITASK</sequence>
<evidence type="ECO:0000259" key="2">
    <source>
        <dbReference type="PROSITE" id="PS50053"/>
    </source>
</evidence>
<dbReference type="InterPro" id="IPR029071">
    <property type="entry name" value="Ubiquitin-like_domsf"/>
</dbReference>
<reference evidence="3 4" key="1">
    <citation type="submission" date="2024-09" db="EMBL/GenBank/DDBJ databases">
        <title>A chromosome-level genome assembly of Gray's grenadier anchovy, Coilia grayii.</title>
        <authorList>
            <person name="Fu Z."/>
        </authorList>
    </citation>
    <scope>NUCLEOTIDE SEQUENCE [LARGE SCALE GENOMIC DNA]</scope>
    <source>
        <strain evidence="3">G4</strain>
        <tissue evidence="3">Muscle</tissue>
    </source>
</reference>
<dbReference type="InterPro" id="IPR000626">
    <property type="entry name" value="Ubiquitin-like_dom"/>
</dbReference>
<feature type="compositionally biased region" description="Polar residues" evidence="1">
    <location>
        <begin position="75"/>
        <end position="96"/>
    </location>
</feature>